<keyword evidence="1" id="KW-0456">Lyase</keyword>
<dbReference type="EC" id="4.2.3.4" evidence="1"/>
<gene>
    <name evidence="1" type="ORF">JHL16_17585</name>
</gene>
<reference evidence="1" key="1">
    <citation type="submission" date="2021-01" db="EMBL/GenBank/DDBJ databases">
        <authorList>
            <person name="Sun Q."/>
        </authorList>
    </citation>
    <scope>NUCLEOTIDE SEQUENCE</scope>
    <source>
        <strain evidence="1">YIM B02566</strain>
    </source>
</reference>
<evidence type="ECO:0000313" key="2">
    <source>
        <dbReference type="Proteomes" id="UP000616151"/>
    </source>
</evidence>
<proteinExistence type="predicted"/>
<evidence type="ECO:0000313" key="1">
    <source>
        <dbReference type="EMBL" id="MBK1868169.1"/>
    </source>
</evidence>
<sequence length="378" mass="40050">MNNAEALHPATTVPVELGARRYEIAIGAGLLAEAGKRIKPFLKRPVTAIVTDSTVAGLHLDALRKSLAAEGITSRAIVLPAGEATKSYRHLAETCDELLAAGIERRDIVIAFGGGVIGDLTGFAAAILRRGVDFIQIPTTLLAQVDSSVGGKTGINSPHGKNLIGAFHQPRTVLIDIALLDTLPKRELAAGYAEVAKYGLLGDASFFAWLEGNAQSLFAGDAQSRIKAITKSCEMKAHIVTEDETETGVRALLNLGHTFGHALEAATGYSSRLLHGEGVAIGMAQAFRFSEKLGLCARGLAERAEAHLRSVGLPTRLADIPGDLPGPEKLLEIMRQDKKAVAGKLTFILVRGIGEAFIARDIKESDVLAFLAEEQAAR</sequence>
<keyword evidence="2" id="KW-1185">Reference proteome</keyword>
<protein>
    <submittedName>
        <fullName evidence="1">3-dehydroquinate synthase</fullName>
        <ecNumber evidence="1">4.2.3.4</ecNumber>
    </submittedName>
</protein>
<name>A0ACC5R683_9HYPH</name>
<comment type="caution">
    <text evidence="1">The sequence shown here is derived from an EMBL/GenBank/DDBJ whole genome shotgun (WGS) entry which is preliminary data.</text>
</comment>
<dbReference type="EMBL" id="JAENHL010000007">
    <property type="protein sequence ID" value="MBK1868169.1"/>
    <property type="molecule type" value="Genomic_DNA"/>
</dbReference>
<dbReference type="Proteomes" id="UP000616151">
    <property type="component" value="Unassembled WGS sequence"/>
</dbReference>
<accession>A0ACC5R683</accession>
<organism evidence="1 2">
    <name type="scientific">Taklimakanibacter albus</name>
    <dbReference type="NCBI Taxonomy" id="2800327"/>
    <lineage>
        <taxon>Bacteria</taxon>
        <taxon>Pseudomonadati</taxon>
        <taxon>Pseudomonadota</taxon>
        <taxon>Alphaproteobacteria</taxon>
        <taxon>Hyphomicrobiales</taxon>
        <taxon>Aestuariivirgaceae</taxon>
        <taxon>Taklimakanibacter</taxon>
    </lineage>
</organism>